<name>A0A174BU89_9FIRM</name>
<proteinExistence type="predicted"/>
<dbReference type="Proteomes" id="UP000095787">
    <property type="component" value="Unassembled WGS sequence"/>
</dbReference>
<dbReference type="EMBL" id="CYZO01000016">
    <property type="protein sequence ID" value="CUO03719.1"/>
    <property type="molecule type" value="Genomic_DNA"/>
</dbReference>
<evidence type="ECO:0000313" key="1">
    <source>
        <dbReference type="EMBL" id="CUO03719.1"/>
    </source>
</evidence>
<gene>
    <name evidence="1" type="ORF">ERS852456_01443</name>
</gene>
<reference evidence="1 2" key="1">
    <citation type="submission" date="2015-09" db="EMBL/GenBank/DDBJ databases">
        <authorList>
            <consortium name="Pathogen Informatics"/>
        </authorList>
    </citation>
    <scope>NUCLEOTIDE SEQUENCE [LARGE SCALE GENOMIC DNA]</scope>
    <source>
        <strain evidence="1 2">2789STDY5834841</strain>
    </source>
</reference>
<organism evidence="1 2">
    <name type="scientific">[Ruminococcus] torques</name>
    <dbReference type="NCBI Taxonomy" id="33039"/>
    <lineage>
        <taxon>Bacteria</taxon>
        <taxon>Bacillati</taxon>
        <taxon>Bacillota</taxon>
        <taxon>Clostridia</taxon>
        <taxon>Lachnospirales</taxon>
        <taxon>Lachnospiraceae</taxon>
        <taxon>Mediterraneibacter</taxon>
    </lineage>
</organism>
<accession>A0A174BU89</accession>
<dbReference type="AlphaFoldDB" id="A0A174BU89"/>
<protein>
    <submittedName>
        <fullName evidence="1">Uncharacterized protein</fullName>
    </submittedName>
</protein>
<dbReference type="RefSeq" id="WP_055158972.1">
    <property type="nucleotide sequence ID" value="NZ_CYZO01000016.1"/>
</dbReference>
<evidence type="ECO:0000313" key="2">
    <source>
        <dbReference type="Proteomes" id="UP000095787"/>
    </source>
</evidence>
<sequence length="75" mass="8626">MSNITIYEDLANAIILQAVKDYRMALKSLKANSRNRTAQADKAEIERFFRSQWYSALTDVNGEMLIRSLQKEVDA</sequence>